<feature type="compositionally biased region" description="Acidic residues" evidence="5">
    <location>
        <begin position="145"/>
        <end position="156"/>
    </location>
</feature>
<feature type="compositionally biased region" description="Low complexity" evidence="5">
    <location>
        <begin position="375"/>
        <end position="385"/>
    </location>
</feature>
<dbReference type="EMBL" id="KZ826315">
    <property type="protein sequence ID" value="PYI12503.1"/>
    <property type="molecule type" value="Genomic_DNA"/>
</dbReference>
<evidence type="ECO:0000313" key="7">
    <source>
        <dbReference type="EMBL" id="PYI12503.1"/>
    </source>
</evidence>
<name>A0A319FP57_ASPSB</name>
<dbReference type="GO" id="GO:0032040">
    <property type="term" value="C:small-subunit processome"/>
    <property type="evidence" value="ECO:0007669"/>
    <property type="project" value="TreeGrafter"/>
</dbReference>
<dbReference type="Proteomes" id="UP000248423">
    <property type="component" value="Unassembled WGS sequence"/>
</dbReference>
<dbReference type="GO" id="GO:0000462">
    <property type="term" value="P:maturation of SSU-rRNA from tricistronic rRNA transcript (SSU-rRNA, 5.8S rRNA, LSU-rRNA)"/>
    <property type="evidence" value="ECO:0007669"/>
    <property type="project" value="TreeGrafter"/>
</dbReference>
<feature type="region of interest" description="Disordered" evidence="5">
    <location>
        <begin position="588"/>
        <end position="616"/>
    </location>
</feature>
<dbReference type="STRING" id="1448318.A0A319FP57"/>
<evidence type="ECO:0000259" key="6">
    <source>
        <dbReference type="Pfam" id="PF09368"/>
    </source>
</evidence>
<accession>A0A319FP57</accession>
<sequence>MGKKRKAGGRPAAPKSDNLGPSKFDIEERFDDSEDEFQAGRDQILLEEAPEAKRRRKVAEDEELLQASDEEIMGYDSADDDDDDDFDEEEDFDEGDDYDEDDMDHVPSKSKSKRGGSPASEESEDEEGIAAWGSSKKDLYNADQIETEADALEEEEEAKRLQQKHLQTMNEEDFGFDETEWVESGKGQDAEDGGVVTEVLPQMEITEDMSAEEKLKILKSRYPEFEPLAKDFADLQSTHQALAKAAETFKVDDDSKDAPESAPLSVVKFRALSAYLGAIGMYFMLLTSSNDASGNSAPLPPAQLRAHPVMGSLVKFRKLWETVKDLSEPQPATLEDSSDSEEIDDILSDAPAPKQKAKGKETQASKKKKEKVSKAQRAAEAAQAEAEARRAERLRQTEANLADLSKLVAGSGKKRVSQKAKSSKEDDSDFGDEDTLTAKEAEEKAKQKRSLRFYTSQLAQKANKRSAAGRDAGGDADLPYRERLRDRQARLNAEAEKRGKQKLKDSEQLGGDSDEEDHRVANQLRGDKSDDDDYYDMVAARGKQRKDDKKARADAYAAAAREGGHVEIQEEIGADGKRAITYQIEKNKGLAPKRSKDSRNPRVKKRKKFEEKKKKLGSIRQVYKGGEGRGGYGGELTGIKKNLVKSVKL</sequence>
<evidence type="ECO:0000256" key="2">
    <source>
        <dbReference type="ARBA" id="ARBA00010979"/>
    </source>
</evidence>
<dbReference type="PANTHER" id="PTHR13237:SF8">
    <property type="entry name" value="SOMETHING ABOUT SILENCING PROTEIN 10"/>
    <property type="match status" value="1"/>
</dbReference>
<dbReference type="Pfam" id="PF09368">
    <property type="entry name" value="Sas10"/>
    <property type="match status" value="1"/>
</dbReference>
<evidence type="ECO:0000313" key="8">
    <source>
        <dbReference type="Proteomes" id="UP000248423"/>
    </source>
</evidence>
<comment type="similarity">
    <text evidence="2">Belongs to the SAS10 family.</text>
</comment>
<feature type="compositionally biased region" description="Basic and acidic residues" evidence="5">
    <location>
        <begin position="386"/>
        <end position="396"/>
    </location>
</feature>
<protein>
    <recommendedName>
        <fullName evidence="6">Sas10 C-terminal domain-containing protein</fullName>
    </recommendedName>
</protein>
<reference evidence="7 8" key="1">
    <citation type="submission" date="2018-02" db="EMBL/GenBank/DDBJ databases">
        <title>The genomes of Aspergillus section Nigri reveals drivers in fungal speciation.</title>
        <authorList>
            <consortium name="DOE Joint Genome Institute"/>
            <person name="Vesth T.C."/>
            <person name="Nybo J."/>
            <person name="Theobald S."/>
            <person name="Brandl J."/>
            <person name="Frisvad J.C."/>
            <person name="Nielsen K.F."/>
            <person name="Lyhne E.K."/>
            <person name="Kogle M.E."/>
            <person name="Kuo A."/>
            <person name="Riley R."/>
            <person name="Clum A."/>
            <person name="Nolan M."/>
            <person name="Lipzen A."/>
            <person name="Salamov A."/>
            <person name="Henrissat B."/>
            <person name="Wiebenga A."/>
            <person name="De vries R.P."/>
            <person name="Grigoriev I.V."/>
            <person name="Mortensen U.H."/>
            <person name="Andersen M.R."/>
            <person name="Baker S.E."/>
        </authorList>
    </citation>
    <scope>NUCLEOTIDE SEQUENCE [LARGE SCALE GENOMIC DNA]</scope>
    <source>
        <strain evidence="7 8">CBS 121057</strain>
    </source>
</reference>
<feature type="compositionally biased region" description="Acidic residues" evidence="5">
    <location>
        <begin position="426"/>
        <end position="435"/>
    </location>
</feature>
<dbReference type="VEuPathDB" id="FungiDB:BO78DRAFT_456965"/>
<proteinExistence type="inferred from homology"/>
<feature type="region of interest" description="Disordered" evidence="5">
    <location>
        <begin position="1"/>
        <end position="162"/>
    </location>
</feature>
<keyword evidence="4" id="KW-0539">Nucleus</keyword>
<gene>
    <name evidence="7" type="ORF">BO78DRAFT_456965</name>
</gene>
<dbReference type="InterPro" id="IPR007146">
    <property type="entry name" value="Sas10/Utp3/C1D"/>
</dbReference>
<feature type="compositionally biased region" description="Basic and acidic residues" evidence="5">
    <location>
        <begin position="436"/>
        <end position="445"/>
    </location>
</feature>
<feature type="compositionally biased region" description="Basic and acidic residues" evidence="5">
    <location>
        <begin position="516"/>
        <end position="528"/>
    </location>
</feature>
<feature type="region of interest" description="Disordered" evidence="5">
    <location>
        <begin position="327"/>
        <end position="552"/>
    </location>
</feature>
<keyword evidence="3" id="KW-0597">Phosphoprotein</keyword>
<evidence type="ECO:0000256" key="3">
    <source>
        <dbReference type="ARBA" id="ARBA00022553"/>
    </source>
</evidence>
<dbReference type="Pfam" id="PF04000">
    <property type="entry name" value="Sas10_Utp3"/>
    <property type="match status" value="1"/>
</dbReference>
<dbReference type="OrthoDB" id="1924577at2759"/>
<dbReference type="PANTHER" id="PTHR13237">
    <property type="entry name" value="SOMETHING ABOUT SILENCING PROTEIN 10-RELATED"/>
    <property type="match status" value="1"/>
</dbReference>
<evidence type="ECO:0000256" key="4">
    <source>
        <dbReference type="ARBA" id="ARBA00023242"/>
    </source>
</evidence>
<keyword evidence="8" id="KW-1185">Reference proteome</keyword>
<evidence type="ECO:0000256" key="1">
    <source>
        <dbReference type="ARBA" id="ARBA00004123"/>
    </source>
</evidence>
<feature type="compositionally biased region" description="Acidic residues" evidence="5">
    <location>
        <begin position="28"/>
        <end position="37"/>
    </location>
</feature>
<feature type="domain" description="Sas10 C-terminal" evidence="6">
    <location>
        <begin position="575"/>
        <end position="649"/>
    </location>
</feature>
<organism evidence="7 8">
    <name type="scientific">Aspergillus sclerotiicarbonarius (strain CBS 121057 / IBT 28362)</name>
    <dbReference type="NCBI Taxonomy" id="1448318"/>
    <lineage>
        <taxon>Eukaryota</taxon>
        <taxon>Fungi</taxon>
        <taxon>Dikarya</taxon>
        <taxon>Ascomycota</taxon>
        <taxon>Pezizomycotina</taxon>
        <taxon>Eurotiomycetes</taxon>
        <taxon>Eurotiomycetidae</taxon>
        <taxon>Eurotiales</taxon>
        <taxon>Aspergillaceae</taxon>
        <taxon>Aspergillus</taxon>
        <taxon>Aspergillus subgen. Circumdati</taxon>
    </lineage>
</organism>
<dbReference type="AlphaFoldDB" id="A0A319FP57"/>
<evidence type="ECO:0000256" key="5">
    <source>
        <dbReference type="SAM" id="MobiDB-lite"/>
    </source>
</evidence>
<feature type="compositionally biased region" description="Basic and acidic residues" evidence="5">
    <location>
        <begin position="478"/>
        <end position="507"/>
    </location>
</feature>
<dbReference type="InterPro" id="IPR018972">
    <property type="entry name" value="Sas10_C_dom"/>
</dbReference>
<feature type="compositionally biased region" description="Acidic residues" evidence="5">
    <location>
        <begin position="60"/>
        <end position="103"/>
    </location>
</feature>
<comment type="subcellular location">
    <subcellularLocation>
        <location evidence="1">Nucleus</location>
    </subcellularLocation>
</comment>
<feature type="compositionally biased region" description="Acidic residues" evidence="5">
    <location>
        <begin position="336"/>
        <end position="347"/>
    </location>
</feature>